<organism evidence="3 4">
    <name type="scientific">Limnohabitans radicicola</name>
    <dbReference type="NCBI Taxonomy" id="2771427"/>
    <lineage>
        <taxon>Bacteria</taxon>
        <taxon>Pseudomonadati</taxon>
        <taxon>Pseudomonadota</taxon>
        <taxon>Betaproteobacteria</taxon>
        <taxon>Burkholderiales</taxon>
        <taxon>Comamonadaceae</taxon>
        <taxon>Limnohabitans</taxon>
    </lineage>
</organism>
<dbReference type="AlphaFoldDB" id="A0A927IM72"/>
<evidence type="ECO:0000313" key="3">
    <source>
        <dbReference type="EMBL" id="MBD8051473.1"/>
    </source>
</evidence>
<evidence type="ECO:0000256" key="1">
    <source>
        <dbReference type="SAM" id="MobiDB-lite"/>
    </source>
</evidence>
<dbReference type="RefSeq" id="WP_191819961.1">
    <property type="nucleotide sequence ID" value="NZ_JACYFT010000003.1"/>
</dbReference>
<dbReference type="InterPro" id="IPR025421">
    <property type="entry name" value="DUF4148"/>
</dbReference>
<feature type="chain" id="PRO_5036988516" evidence="2">
    <location>
        <begin position="25"/>
        <end position="154"/>
    </location>
</feature>
<reference evidence="3" key="1">
    <citation type="submission" date="2020-09" db="EMBL/GenBank/DDBJ databases">
        <title>Genome seq and assembly of Limnohabitants sp.</title>
        <authorList>
            <person name="Chhetri G."/>
        </authorList>
    </citation>
    <scope>NUCLEOTIDE SEQUENCE</scope>
    <source>
        <strain evidence="3">JUR4</strain>
    </source>
</reference>
<feature type="signal peptide" evidence="2">
    <location>
        <begin position="1"/>
        <end position="24"/>
    </location>
</feature>
<feature type="compositionally biased region" description="Basic and acidic residues" evidence="1">
    <location>
        <begin position="77"/>
        <end position="88"/>
    </location>
</feature>
<gene>
    <name evidence="3" type="ORF">IC609_13070</name>
</gene>
<name>A0A927IM72_9BURK</name>
<feature type="region of interest" description="Disordered" evidence="1">
    <location>
        <begin position="25"/>
        <end position="154"/>
    </location>
</feature>
<comment type="caution">
    <text evidence="3">The sequence shown here is derived from an EMBL/GenBank/DDBJ whole genome shotgun (WGS) entry which is preliminary data.</text>
</comment>
<evidence type="ECO:0000256" key="2">
    <source>
        <dbReference type="SAM" id="SignalP"/>
    </source>
</evidence>
<sequence>MTSLKTWTRAAWVLAALCAGPAMAADPAAPKTREQVRAETREAIRTGDMPADGEMGCKRNEMNPSQYPPQAAPGGAKTREQVKAETRQAMRSGDMMTSGEAGCGPQPVQSGGQGKTRAQVKAERDAAIRQGGMQGTGELAGSPLPANPAPRKAP</sequence>
<dbReference type="Proteomes" id="UP000647424">
    <property type="component" value="Unassembled WGS sequence"/>
</dbReference>
<dbReference type="EMBL" id="JACYFT010000003">
    <property type="protein sequence ID" value="MBD8051473.1"/>
    <property type="molecule type" value="Genomic_DNA"/>
</dbReference>
<proteinExistence type="predicted"/>
<evidence type="ECO:0000313" key="4">
    <source>
        <dbReference type="Proteomes" id="UP000647424"/>
    </source>
</evidence>
<protein>
    <submittedName>
        <fullName evidence="3">DUF4148 domain-containing protein</fullName>
    </submittedName>
</protein>
<accession>A0A927IM72</accession>
<dbReference type="Pfam" id="PF13663">
    <property type="entry name" value="DUF4148"/>
    <property type="match status" value="1"/>
</dbReference>
<feature type="compositionally biased region" description="Basic and acidic residues" evidence="1">
    <location>
        <begin position="31"/>
        <end position="45"/>
    </location>
</feature>
<keyword evidence="4" id="KW-1185">Reference proteome</keyword>
<keyword evidence="2" id="KW-0732">Signal</keyword>